<dbReference type="CDD" id="cd09729">
    <property type="entry name" value="Cse1_I-E"/>
    <property type="match status" value="1"/>
</dbReference>
<comment type="caution">
    <text evidence="1">The sequence shown here is derived from an EMBL/GenBank/DDBJ whole genome shotgun (WGS) entry which is preliminary data.</text>
</comment>
<dbReference type="EMBL" id="VSSQ01007355">
    <property type="protein sequence ID" value="MPM35666.1"/>
    <property type="molecule type" value="Genomic_DNA"/>
</dbReference>
<name>A0A644Z477_9ZZZZ</name>
<dbReference type="NCBIfam" id="TIGR02547">
    <property type="entry name" value="casA_cse1"/>
    <property type="match status" value="1"/>
</dbReference>
<proteinExistence type="predicted"/>
<dbReference type="AlphaFoldDB" id="A0A644Z477"/>
<protein>
    <recommendedName>
        <fullName evidence="2">CRISPR system Cascade subunit CasA</fullName>
    </recommendedName>
</protein>
<evidence type="ECO:0008006" key="2">
    <source>
        <dbReference type="Google" id="ProtNLM"/>
    </source>
</evidence>
<gene>
    <name evidence="1" type="ORF">SDC9_82259</name>
</gene>
<organism evidence="1">
    <name type="scientific">bioreactor metagenome</name>
    <dbReference type="NCBI Taxonomy" id="1076179"/>
    <lineage>
        <taxon>unclassified sequences</taxon>
        <taxon>metagenomes</taxon>
        <taxon>ecological metagenomes</taxon>
    </lineage>
</organism>
<dbReference type="Pfam" id="PF09481">
    <property type="entry name" value="CRISPR_Cse1"/>
    <property type="match status" value="1"/>
</dbReference>
<dbReference type="InterPro" id="IPR013381">
    <property type="entry name" value="CRISPR-assoc_prot_Cse1"/>
</dbReference>
<reference evidence="1" key="1">
    <citation type="submission" date="2019-08" db="EMBL/GenBank/DDBJ databases">
        <authorList>
            <person name="Kucharzyk K."/>
            <person name="Murdoch R.W."/>
            <person name="Higgins S."/>
            <person name="Loffler F."/>
        </authorList>
    </citation>
    <scope>NUCLEOTIDE SEQUENCE</scope>
</reference>
<accession>A0A644Z477</accession>
<evidence type="ECO:0000313" key="1">
    <source>
        <dbReference type="EMBL" id="MPM35666.1"/>
    </source>
</evidence>
<sequence>MNLIHDAWIPVIQRGTQKRVLIRPYEITEGIDVDPFCSIDAKRPDFKSSYLQFLIGIIQTVMTPQDEVEWVRLFCKPPSKEQLFHSMQKDQRYFDLIGDEISFMQEPNLNAGRKPIANLLIESPGENTLEQNTDHFVKRDRVKGMCEACTAASLYTLNANAPAGGAGIRTSLRGGGPLTVAIIPDGYNAAYDTLWHLVWLNVLISKDLERTNCTLSLQDSAAKFPWAGDIRISKEKGTETTAKHIHPFQTYWGMPRRTKLSTSEVTQGTCDVCGTENTMLYQSYESLPYGINYGEGIIHPLSPYYSDKDGLKLPVHPQPGGFTYRHWPLYIMTNSSTNPRPITLQVIDKRLNDLKKMKVVCGIRVKVLGYDMDNMKARCWYESTMPYWLIPEENREELVEFANRLAETANAVAKNTSNAVKESWFDPNSKARGDLSYLENEIWSSTESEYYRQIHVLEEMLCQENNTHQSVFEEWVWYLNRISLQTFDTYAEQVSLDSGKTKSGVPRVVQARNDLIWNNTGKKVREKILGLPAREMNSKKEDR</sequence>